<reference evidence="1 2" key="1">
    <citation type="submission" date="2020-04" db="EMBL/GenBank/DDBJ databases">
        <authorList>
            <person name="Yoon J."/>
        </authorList>
    </citation>
    <scope>NUCLEOTIDE SEQUENCE [LARGE SCALE GENOMIC DNA]</scope>
    <source>
        <strain evidence="1 2">DJ-13</strain>
    </source>
</reference>
<comment type="caution">
    <text evidence="1">The sequence shown here is derived from an EMBL/GenBank/DDBJ whole genome shotgun (WGS) entry which is preliminary data.</text>
</comment>
<evidence type="ECO:0000313" key="1">
    <source>
        <dbReference type="EMBL" id="NKI31095.1"/>
    </source>
</evidence>
<organism evidence="1 2">
    <name type="scientific">Croceivirga thetidis</name>
    <dbReference type="NCBI Taxonomy" id="2721623"/>
    <lineage>
        <taxon>Bacteria</taxon>
        <taxon>Pseudomonadati</taxon>
        <taxon>Bacteroidota</taxon>
        <taxon>Flavobacteriia</taxon>
        <taxon>Flavobacteriales</taxon>
        <taxon>Flavobacteriaceae</taxon>
        <taxon>Croceivirga</taxon>
    </lineage>
</organism>
<dbReference type="EMBL" id="JAAWWL010000001">
    <property type="protein sequence ID" value="NKI31095.1"/>
    <property type="molecule type" value="Genomic_DNA"/>
</dbReference>
<proteinExistence type="predicted"/>
<name>A0ABX1GQ62_9FLAO</name>
<accession>A0ABX1GQ62</accession>
<dbReference type="SUPFAM" id="SSF82171">
    <property type="entry name" value="DPP6 N-terminal domain-like"/>
    <property type="match status" value="1"/>
</dbReference>
<protein>
    <submittedName>
        <fullName evidence="1">Uncharacterized protein</fullName>
    </submittedName>
</protein>
<gene>
    <name evidence="1" type="ORF">HCU67_04010</name>
</gene>
<dbReference type="Proteomes" id="UP000718451">
    <property type="component" value="Unassembled WGS sequence"/>
</dbReference>
<dbReference type="PROSITE" id="PS51257">
    <property type="entry name" value="PROKAR_LIPOPROTEIN"/>
    <property type="match status" value="1"/>
</dbReference>
<keyword evidence="2" id="KW-1185">Reference proteome</keyword>
<sequence length="368" mass="40206">MFLKRVLPAVFGLILVGCNQDDEPGLIQEELSPTNFSVIGLTTESVFQYDYDATAESGELTNLTLEIGVPVDYLTLRQTGNLLSFYTFGEGTFSLWLKNIESGETDIYADFFANSAGRSFAWGINDETNVFFGFFGPNGERNLGIQDVVFSGDLDGDLIIDENIDFTYQPLLFEDKIYLTYRDEVGNYKLTYYDTVSKTASSIVNFGPVPISIFTSELGEIVVIKNGANPTLELFDADSLVFIESKSLQFGTAFNQGPIYGAVFKDDKLYYAYPFVQPALYDEGPAIFDLATGENTIFDLAAIAQGVEAELGVAIGITSQIYDAAADVFLVGYASLGDDTTGGILQISTAGELIANISLPFFPNYIVL</sequence>
<dbReference type="RefSeq" id="WP_168551289.1">
    <property type="nucleotide sequence ID" value="NZ_JAAWWL010000001.1"/>
</dbReference>
<evidence type="ECO:0000313" key="2">
    <source>
        <dbReference type="Proteomes" id="UP000718451"/>
    </source>
</evidence>